<dbReference type="Proteomes" id="UP000828390">
    <property type="component" value="Unassembled WGS sequence"/>
</dbReference>
<comment type="caution">
    <text evidence="1">The sequence shown here is derived from an EMBL/GenBank/DDBJ whole genome shotgun (WGS) entry which is preliminary data.</text>
</comment>
<organism evidence="1 2">
    <name type="scientific">Dreissena polymorpha</name>
    <name type="common">Zebra mussel</name>
    <name type="synonym">Mytilus polymorpha</name>
    <dbReference type="NCBI Taxonomy" id="45954"/>
    <lineage>
        <taxon>Eukaryota</taxon>
        <taxon>Metazoa</taxon>
        <taxon>Spiralia</taxon>
        <taxon>Lophotrochozoa</taxon>
        <taxon>Mollusca</taxon>
        <taxon>Bivalvia</taxon>
        <taxon>Autobranchia</taxon>
        <taxon>Heteroconchia</taxon>
        <taxon>Euheterodonta</taxon>
        <taxon>Imparidentia</taxon>
        <taxon>Neoheterodontei</taxon>
        <taxon>Myida</taxon>
        <taxon>Dreissenoidea</taxon>
        <taxon>Dreissenidae</taxon>
        <taxon>Dreissena</taxon>
    </lineage>
</organism>
<dbReference type="EMBL" id="JAIWYP010000008">
    <property type="protein sequence ID" value="KAH3781571.1"/>
    <property type="molecule type" value="Genomic_DNA"/>
</dbReference>
<accession>A0A9D4ENB1</accession>
<reference evidence="1" key="1">
    <citation type="journal article" date="2019" name="bioRxiv">
        <title>The Genome of the Zebra Mussel, Dreissena polymorpha: A Resource for Invasive Species Research.</title>
        <authorList>
            <person name="McCartney M.A."/>
            <person name="Auch B."/>
            <person name="Kono T."/>
            <person name="Mallez S."/>
            <person name="Zhang Y."/>
            <person name="Obille A."/>
            <person name="Becker A."/>
            <person name="Abrahante J.E."/>
            <person name="Garbe J."/>
            <person name="Badalamenti J.P."/>
            <person name="Herman A."/>
            <person name="Mangelson H."/>
            <person name="Liachko I."/>
            <person name="Sullivan S."/>
            <person name="Sone E.D."/>
            <person name="Koren S."/>
            <person name="Silverstein K.A.T."/>
            <person name="Beckman K.B."/>
            <person name="Gohl D.M."/>
        </authorList>
    </citation>
    <scope>NUCLEOTIDE SEQUENCE</scope>
    <source>
        <strain evidence="1">Duluth1</strain>
        <tissue evidence="1">Whole animal</tissue>
    </source>
</reference>
<evidence type="ECO:0000313" key="2">
    <source>
        <dbReference type="Proteomes" id="UP000828390"/>
    </source>
</evidence>
<protein>
    <submittedName>
        <fullName evidence="1">Uncharacterized protein</fullName>
    </submittedName>
</protein>
<reference evidence="1" key="2">
    <citation type="submission" date="2020-11" db="EMBL/GenBank/DDBJ databases">
        <authorList>
            <person name="McCartney M.A."/>
            <person name="Auch B."/>
            <person name="Kono T."/>
            <person name="Mallez S."/>
            <person name="Becker A."/>
            <person name="Gohl D.M."/>
            <person name="Silverstein K.A.T."/>
            <person name="Koren S."/>
            <person name="Bechman K.B."/>
            <person name="Herman A."/>
            <person name="Abrahante J.E."/>
            <person name="Garbe J."/>
        </authorList>
    </citation>
    <scope>NUCLEOTIDE SEQUENCE</scope>
    <source>
        <strain evidence="1">Duluth1</strain>
        <tissue evidence="1">Whole animal</tissue>
    </source>
</reference>
<name>A0A9D4ENB1_DREPO</name>
<proteinExistence type="predicted"/>
<sequence length="118" mass="12809">MMFASIIFDLSSQAPGKASATVYCYGLSIRFLILEDDLSVLAEDSVITLHLPPNVCKRLLKLLSVMCTALKQLFSGTLKQPCPIMAPVPLSSIKKIGNGRDGPAKQVIKQLNHLPPTM</sequence>
<keyword evidence="2" id="KW-1185">Reference proteome</keyword>
<dbReference type="AlphaFoldDB" id="A0A9D4ENB1"/>
<gene>
    <name evidence="1" type="ORF">DPMN_159402</name>
</gene>
<evidence type="ECO:0000313" key="1">
    <source>
        <dbReference type="EMBL" id="KAH3781571.1"/>
    </source>
</evidence>